<dbReference type="GO" id="GO:0016787">
    <property type="term" value="F:hydrolase activity"/>
    <property type="evidence" value="ECO:0007669"/>
    <property type="project" value="UniProtKB-KW"/>
</dbReference>
<dbReference type="Pfam" id="PF05013">
    <property type="entry name" value="FGase"/>
    <property type="match status" value="1"/>
</dbReference>
<dbReference type="InterPro" id="IPR011227">
    <property type="entry name" value="UCP029730"/>
</dbReference>
<proteinExistence type="predicted"/>
<comment type="caution">
    <text evidence="2">The sequence shown here is derived from an EMBL/GenBank/DDBJ whole genome shotgun (WGS) entry which is preliminary data.</text>
</comment>
<keyword evidence="3" id="KW-1185">Reference proteome</keyword>
<evidence type="ECO:0000313" key="3">
    <source>
        <dbReference type="Proteomes" id="UP000048984"/>
    </source>
</evidence>
<reference evidence="2 3" key="2">
    <citation type="submission" date="2015-10" db="EMBL/GenBank/DDBJ databases">
        <title>Draft Genome Sequence of Prosthecomicrobium hirschii ATCC 27832.</title>
        <authorList>
            <person name="Daniel J."/>
            <person name="Givan S.A."/>
            <person name="Brun Y.V."/>
            <person name="Brown P.J."/>
        </authorList>
    </citation>
    <scope>NUCLEOTIDE SEQUENCE [LARGE SCALE GENOMIC DNA]</scope>
    <source>
        <strain evidence="2 3">16</strain>
    </source>
</reference>
<dbReference type="SUPFAM" id="SSF53187">
    <property type="entry name" value="Zn-dependent exopeptidases"/>
    <property type="match status" value="1"/>
</dbReference>
<protein>
    <submittedName>
        <fullName evidence="2">N-formylglutamate amidohydrolase</fullName>
    </submittedName>
</protein>
<dbReference type="PIRSF" id="PIRSF029730">
    <property type="entry name" value="UCP029730"/>
    <property type="match status" value="1"/>
</dbReference>
<name>A0A0P6VJP4_9HYPH</name>
<dbReference type="EMBL" id="LJYW01000001">
    <property type="protein sequence ID" value="KPL52231.1"/>
    <property type="molecule type" value="Genomic_DNA"/>
</dbReference>
<feature type="region of interest" description="Disordered" evidence="1">
    <location>
        <begin position="273"/>
        <end position="294"/>
    </location>
</feature>
<dbReference type="STRING" id="665126.ABB55_08290"/>
<keyword evidence="2" id="KW-0378">Hydrolase</keyword>
<dbReference type="RefSeq" id="WP_054358394.1">
    <property type="nucleotide sequence ID" value="NZ_LJYW01000001.1"/>
</dbReference>
<evidence type="ECO:0000313" key="2">
    <source>
        <dbReference type="EMBL" id="KPL52231.1"/>
    </source>
</evidence>
<dbReference type="AlphaFoldDB" id="A0A0P6VJP4"/>
<dbReference type="Gene3D" id="3.40.630.40">
    <property type="entry name" value="Zn-dependent exopeptidases"/>
    <property type="match status" value="1"/>
</dbReference>
<dbReference type="InterPro" id="IPR007709">
    <property type="entry name" value="N-FG_amidohydro"/>
</dbReference>
<dbReference type="Proteomes" id="UP000048984">
    <property type="component" value="Unassembled WGS sequence"/>
</dbReference>
<gene>
    <name evidence="2" type="ORF">ABB55_08290</name>
</gene>
<reference evidence="2 3" key="1">
    <citation type="submission" date="2015-09" db="EMBL/GenBank/DDBJ databases">
        <authorList>
            <person name="Jackson K.R."/>
            <person name="Lunt B.L."/>
            <person name="Fisher J.N.B."/>
            <person name="Gardner A.V."/>
            <person name="Bailey M.E."/>
            <person name="Deus L.M."/>
            <person name="Earl A.S."/>
            <person name="Gibby P.D."/>
            <person name="Hartmann K.A."/>
            <person name="Liu J.E."/>
            <person name="Manci A.M."/>
            <person name="Nielsen D.A."/>
            <person name="Solomon M.B."/>
            <person name="Breakwell D.P."/>
            <person name="Burnett S.H."/>
            <person name="Grose J.H."/>
        </authorList>
    </citation>
    <scope>NUCLEOTIDE SEQUENCE [LARGE SCALE GENOMIC DNA]</scope>
    <source>
        <strain evidence="2 3">16</strain>
    </source>
</reference>
<organism evidence="2 3">
    <name type="scientific">Prosthecodimorpha hirschii</name>
    <dbReference type="NCBI Taxonomy" id="665126"/>
    <lineage>
        <taxon>Bacteria</taxon>
        <taxon>Pseudomonadati</taxon>
        <taxon>Pseudomonadota</taxon>
        <taxon>Alphaproteobacteria</taxon>
        <taxon>Hyphomicrobiales</taxon>
        <taxon>Ancalomicrobiaceae</taxon>
        <taxon>Prosthecodimorpha</taxon>
    </lineage>
</organism>
<evidence type="ECO:0000256" key="1">
    <source>
        <dbReference type="SAM" id="MobiDB-lite"/>
    </source>
</evidence>
<accession>A0A0P6VJP4</accession>
<sequence>MPSPELDARSPFRDEAREILAGDPARGLVILADHATNIVPAEYAGLGLPAGQLERHIGYDIGIDGLTRELARRTGAPAVLSRFSRLLIDPNRGDDDPTLIMRLSDGAVVPGNARIDAAERARRIGRFWRPYDEAVAAVIETAARASGVPPVILSLHSFTPVWRGVPRPWHAGILWDRDPRLPKLLHDALAADPALVVGDNEPYGGALSGDTMFRHATRRGLAHAILEVRQDLIADAAGILAWAERLARIMDDLAGRPDLHRVEHFGSDAGPVDPLPLPLAEAARPFEPPATAPA</sequence>